<feature type="transmembrane region" description="Helical" evidence="2">
    <location>
        <begin position="6"/>
        <end position="34"/>
    </location>
</feature>
<dbReference type="RefSeq" id="XP_766488.1">
    <property type="nucleotide sequence ID" value="XM_761395.1"/>
</dbReference>
<accession>Q4N753</accession>
<reference evidence="3 4" key="1">
    <citation type="journal article" date="2005" name="Science">
        <title>Genome sequence of Theileria parva, a bovine pathogen that transforms lymphocytes.</title>
        <authorList>
            <person name="Gardner M.J."/>
            <person name="Bishop R."/>
            <person name="Shah T."/>
            <person name="de Villiers E.P."/>
            <person name="Carlton J.M."/>
            <person name="Hall N."/>
            <person name="Ren Q."/>
            <person name="Paulsen I.T."/>
            <person name="Pain A."/>
            <person name="Berriman M."/>
            <person name="Wilson R.J.M."/>
            <person name="Sato S."/>
            <person name="Ralph S.A."/>
            <person name="Mann D.J."/>
            <person name="Xiong Z."/>
            <person name="Shallom S.J."/>
            <person name="Weidman J."/>
            <person name="Jiang L."/>
            <person name="Lynn J."/>
            <person name="Weaver B."/>
            <person name="Shoaibi A."/>
            <person name="Domingo A.R."/>
            <person name="Wasawo D."/>
            <person name="Crabtree J."/>
            <person name="Wortman J.R."/>
            <person name="Haas B."/>
            <person name="Angiuoli S.V."/>
            <person name="Creasy T.H."/>
            <person name="Lu C."/>
            <person name="Suh B."/>
            <person name="Silva J.C."/>
            <person name="Utterback T.R."/>
            <person name="Feldblyum T.V."/>
            <person name="Pertea M."/>
            <person name="Allen J."/>
            <person name="Nierman W.C."/>
            <person name="Taracha E.L.N."/>
            <person name="Salzberg S.L."/>
            <person name="White O.R."/>
            <person name="Fitzhugh H.A."/>
            <person name="Morzaria S."/>
            <person name="Venter J.C."/>
            <person name="Fraser C.M."/>
            <person name="Nene V."/>
        </authorList>
    </citation>
    <scope>NUCLEOTIDE SEQUENCE [LARGE SCALE GENOMIC DNA]</scope>
    <source>
        <strain evidence="3 4">Muguga</strain>
    </source>
</reference>
<dbReference type="eggNOG" id="ENOG502TN17">
    <property type="taxonomic scope" value="Eukaryota"/>
</dbReference>
<organism evidence="3 4">
    <name type="scientific">Theileria parva</name>
    <name type="common">East coast fever infection agent</name>
    <dbReference type="NCBI Taxonomy" id="5875"/>
    <lineage>
        <taxon>Eukaryota</taxon>
        <taxon>Sar</taxon>
        <taxon>Alveolata</taxon>
        <taxon>Apicomplexa</taxon>
        <taxon>Aconoidasida</taxon>
        <taxon>Piroplasmida</taxon>
        <taxon>Theileriidae</taxon>
        <taxon>Theileria</taxon>
    </lineage>
</organism>
<gene>
    <name evidence="3" type="ordered locus">TP01_0967</name>
</gene>
<feature type="compositionally biased region" description="Low complexity" evidence="1">
    <location>
        <begin position="359"/>
        <end position="380"/>
    </location>
</feature>
<feature type="compositionally biased region" description="Polar residues" evidence="1">
    <location>
        <begin position="481"/>
        <end position="491"/>
    </location>
</feature>
<dbReference type="OMA" id="DYAAGYF"/>
<feature type="compositionally biased region" description="Low complexity" evidence="1">
    <location>
        <begin position="497"/>
        <end position="513"/>
    </location>
</feature>
<dbReference type="GeneID" id="3502439"/>
<dbReference type="Proteomes" id="UP000001949">
    <property type="component" value="Unassembled WGS sequence"/>
</dbReference>
<comment type="caution">
    <text evidence="3">The sequence shown here is derived from an EMBL/GenBank/DDBJ whole genome shotgun (WGS) entry which is preliminary data.</text>
</comment>
<keyword evidence="2" id="KW-0472">Membrane</keyword>
<evidence type="ECO:0000313" key="4">
    <source>
        <dbReference type="Proteomes" id="UP000001949"/>
    </source>
</evidence>
<evidence type="ECO:0000256" key="1">
    <source>
        <dbReference type="SAM" id="MobiDB-lite"/>
    </source>
</evidence>
<feature type="transmembrane region" description="Helical" evidence="2">
    <location>
        <begin position="55"/>
        <end position="76"/>
    </location>
</feature>
<dbReference type="InParanoid" id="Q4N753"/>
<keyword evidence="2" id="KW-1133">Transmembrane helix</keyword>
<dbReference type="STRING" id="5875.Q4N753"/>
<dbReference type="EMBL" id="AAGK01000001">
    <property type="protein sequence ID" value="EAN34205.1"/>
    <property type="molecule type" value="Genomic_DNA"/>
</dbReference>
<keyword evidence="2" id="KW-0812">Transmembrane</keyword>
<feature type="compositionally biased region" description="Low complexity" evidence="1">
    <location>
        <begin position="284"/>
        <end position="298"/>
    </location>
</feature>
<keyword evidence="4" id="KW-1185">Reference proteome</keyword>
<feature type="region of interest" description="Disordered" evidence="1">
    <location>
        <begin position="191"/>
        <end position="236"/>
    </location>
</feature>
<protein>
    <submittedName>
        <fullName evidence="3">Uncharacterized protein</fullName>
    </submittedName>
</protein>
<feature type="region of interest" description="Disordered" evidence="1">
    <location>
        <begin position="276"/>
        <end position="530"/>
    </location>
</feature>
<name>Q4N753_THEPA</name>
<feature type="compositionally biased region" description="Pro residues" evidence="1">
    <location>
        <begin position="299"/>
        <end position="318"/>
    </location>
</feature>
<dbReference type="KEGG" id="tpv:TP01_0967"/>
<sequence length="530" mass="55129">MCQYNAVRLIIIFSFFMNIFVHNEFGIFKHVLYYGAPRCFKDSIKKMAINKCVKLFLILVLVGVVAFGVTFLPFNLSDKFKAALNKVSNHLRGLGGSDSDGKVHLDFSKRDSYTHGSLNIVLDKLDNVPKEGYLKFLHKGEKDAPLDVEKFTLGDTNLEGLEPGLLDYAAGYFKGEDTHLLLVELCLHNKGDGNVEGENNNAEGNNTEKGAQGTNDTNATNGGNGTNAAKGDKTVEKTEGEKVFYAPGENNKWVKLPPEADLGAKVDEVFATLTANTPPENQQGTTPPAAPAGTATPSPALPNPELPPGETPVPPPQNYPLTGPKAPQAGAQLPVPNVPGTQQPEGLGAAAPEPEVHVQAVPQPGQAGLPAGAGAVAGQPGNDGATGLELGSNVLNGGKEDGDLAKVVGGGSLTRENAVESAPERDQKTVGNGPEPAKSSARPPGKVSGQSPELRAVLVSPQPEAHNSNPSLKPETPPSNPSKSTNQTVKVNTEAEGGNLNQGKGQNNQQGSSGSNGQGGGNGVTHNTGG</sequence>
<evidence type="ECO:0000313" key="3">
    <source>
        <dbReference type="EMBL" id="EAN34205.1"/>
    </source>
</evidence>
<feature type="compositionally biased region" description="Gly residues" evidence="1">
    <location>
        <begin position="514"/>
        <end position="530"/>
    </location>
</feature>
<dbReference type="AlphaFoldDB" id="Q4N753"/>
<evidence type="ECO:0000256" key="2">
    <source>
        <dbReference type="SAM" id="Phobius"/>
    </source>
</evidence>
<dbReference type="VEuPathDB" id="PiroplasmaDB:TpMuguga_01g00967"/>
<proteinExistence type="predicted"/>
<feature type="compositionally biased region" description="Low complexity" evidence="1">
    <location>
        <begin position="196"/>
        <end position="229"/>
    </location>
</feature>